<protein>
    <submittedName>
        <fullName evidence="1">Quinone oxidoreductase 1</fullName>
        <ecNumber evidence="1">1.6.5.5</ecNumber>
    </submittedName>
</protein>
<organism evidence="1 2">
    <name type="scientific">Vermiconidia calcicola</name>
    <dbReference type="NCBI Taxonomy" id="1690605"/>
    <lineage>
        <taxon>Eukaryota</taxon>
        <taxon>Fungi</taxon>
        <taxon>Dikarya</taxon>
        <taxon>Ascomycota</taxon>
        <taxon>Pezizomycotina</taxon>
        <taxon>Dothideomycetes</taxon>
        <taxon>Dothideomycetidae</taxon>
        <taxon>Mycosphaerellales</taxon>
        <taxon>Extremaceae</taxon>
        <taxon>Vermiconidia</taxon>
    </lineage>
</organism>
<proteinExistence type="predicted"/>
<sequence>MTTQQKAIFVREVGKPVELGERDVPSPQDGEVLLKVAATMLLPHDTYGRDWGLFVAEPPEKLPYVLGSNVAGVVAGCGDGATYVKTGDRVFGLSDLRSPKPDQAGLQEYAILNSNAIGKSPDGFTDEQVATLPINVVTSWIALFTSFGFGFPAPFSDESKIFDYAAQTVVIIGGGSNAGKFAIQLARIAGVGTVIAIAGPANKDILLAMGATHVIDRYAEPQDIAAQVHAITGKEGATHLYDCVSMDFSLATALLPTSGPSKLRTLLPSDTSLNPECDVAMLDCNNASLAPRFWTQLPKWLEEGRLLPTEYRVIEGLEEVEEINGALDGYRDVGRSGGRQVVVRI</sequence>
<dbReference type="Proteomes" id="UP001281147">
    <property type="component" value="Unassembled WGS sequence"/>
</dbReference>
<name>A0ACC3NY41_9PEZI</name>
<keyword evidence="1" id="KW-0560">Oxidoreductase</keyword>
<reference evidence="1" key="1">
    <citation type="submission" date="2023-07" db="EMBL/GenBank/DDBJ databases">
        <title>Black Yeasts Isolated from many extreme environments.</title>
        <authorList>
            <person name="Coleine C."/>
            <person name="Stajich J.E."/>
            <person name="Selbmann L."/>
        </authorList>
    </citation>
    <scope>NUCLEOTIDE SEQUENCE</scope>
    <source>
        <strain evidence="1">CCFEE 5714</strain>
    </source>
</reference>
<dbReference type="EMBL" id="JAUTXU010000008">
    <property type="protein sequence ID" value="KAK3723756.1"/>
    <property type="molecule type" value="Genomic_DNA"/>
</dbReference>
<comment type="caution">
    <text evidence="1">The sequence shown here is derived from an EMBL/GenBank/DDBJ whole genome shotgun (WGS) entry which is preliminary data.</text>
</comment>
<accession>A0ACC3NY41</accession>
<gene>
    <name evidence="1" type="primary">qor1</name>
    <name evidence="1" type="ORF">LTR37_001637</name>
</gene>
<dbReference type="EC" id="1.6.5.5" evidence="1"/>
<evidence type="ECO:0000313" key="2">
    <source>
        <dbReference type="Proteomes" id="UP001281147"/>
    </source>
</evidence>
<evidence type="ECO:0000313" key="1">
    <source>
        <dbReference type="EMBL" id="KAK3723756.1"/>
    </source>
</evidence>
<keyword evidence="2" id="KW-1185">Reference proteome</keyword>